<dbReference type="InterPro" id="IPR001298">
    <property type="entry name" value="Filamin/ABP280_rpt"/>
</dbReference>
<keyword evidence="2" id="KW-0677">Repeat</keyword>
<organism evidence="4 5">
    <name type="scientific">Cordylochernes scorpioides</name>
    <dbReference type="NCBI Taxonomy" id="51811"/>
    <lineage>
        <taxon>Eukaryota</taxon>
        <taxon>Metazoa</taxon>
        <taxon>Ecdysozoa</taxon>
        <taxon>Arthropoda</taxon>
        <taxon>Chelicerata</taxon>
        <taxon>Arachnida</taxon>
        <taxon>Pseudoscorpiones</taxon>
        <taxon>Cheliferoidea</taxon>
        <taxon>Chernetidae</taxon>
        <taxon>Cordylochernes</taxon>
    </lineage>
</organism>
<dbReference type="EMBL" id="CP092873">
    <property type="protein sequence ID" value="UYV73976.1"/>
    <property type="molecule type" value="Genomic_DNA"/>
</dbReference>
<evidence type="ECO:0000256" key="1">
    <source>
        <dbReference type="ARBA" id="ARBA00009238"/>
    </source>
</evidence>
<feature type="repeat" description="Filamin" evidence="3">
    <location>
        <begin position="66"/>
        <end position="158"/>
    </location>
</feature>
<proteinExistence type="inferred from homology"/>
<feature type="repeat" description="Filamin" evidence="3">
    <location>
        <begin position="268"/>
        <end position="347"/>
    </location>
</feature>
<evidence type="ECO:0000313" key="4">
    <source>
        <dbReference type="EMBL" id="UYV73976.1"/>
    </source>
</evidence>
<reference evidence="4 5" key="1">
    <citation type="submission" date="2022-01" db="EMBL/GenBank/DDBJ databases">
        <title>A chromosomal length assembly of Cordylochernes scorpioides.</title>
        <authorList>
            <person name="Zeh D."/>
            <person name="Zeh J."/>
        </authorList>
    </citation>
    <scope>NUCLEOTIDE SEQUENCE [LARGE SCALE GENOMIC DNA]</scope>
    <source>
        <strain evidence="4">IN4F17</strain>
        <tissue evidence="4">Whole Body</tissue>
    </source>
</reference>
<feature type="repeat" description="Filamin" evidence="3">
    <location>
        <begin position="166"/>
        <end position="267"/>
    </location>
</feature>
<dbReference type="Proteomes" id="UP001235939">
    <property type="component" value="Chromosome 11"/>
</dbReference>
<dbReference type="PANTHER" id="PTHR38537">
    <property type="entry name" value="JITTERBUG, ISOFORM N"/>
    <property type="match status" value="1"/>
</dbReference>
<dbReference type="PANTHER" id="PTHR38537:SF8">
    <property type="entry name" value="FILAMIN-A"/>
    <property type="match status" value="1"/>
</dbReference>
<comment type="similarity">
    <text evidence="1">Belongs to the filamin family.</text>
</comment>
<feature type="repeat" description="Filamin" evidence="3">
    <location>
        <begin position="348"/>
        <end position="453"/>
    </location>
</feature>
<feature type="repeat" description="Filamin" evidence="3">
    <location>
        <begin position="648"/>
        <end position="740"/>
    </location>
</feature>
<keyword evidence="5" id="KW-1185">Reference proteome</keyword>
<dbReference type="Gene3D" id="2.60.40.10">
    <property type="entry name" value="Immunoglobulins"/>
    <property type="match status" value="11"/>
</dbReference>
<dbReference type="Pfam" id="PF00630">
    <property type="entry name" value="Filamin"/>
    <property type="match status" value="10"/>
</dbReference>
<name>A0ABY6KYL8_9ARAC</name>
<evidence type="ECO:0000313" key="5">
    <source>
        <dbReference type="Proteomes" id="UP001235939"/>
    </source>
</evidence>
<feature type="repeat" description="Filamin" evidence="3">
    <location>
        <begin position="907"/>
        <end position="1006"/>
    </location>
</feature>
<dbReference type="SUPFAM" id="SSF81296">
    <property type="entry name" value="E set domains"/>
    <property type="match status" value="10"/>
</dbReference>
<dbReference type="PROSITE" id="PS50194">
    <property type="entry name" value="FILAMIN_REPEAT"/>
    <property type="match status" value="10"/>
</dbReference>
<dbReference type="InterPro" id="IPR017868">
    <property type="entry name" value="Filamin/ABP280_repeat-like"/>
</dbReference>
<dbReference type="InterPro" id="IPR013783">
    <property type="entry name" value="Ig-like_fold"/>
</dbReference>
<accession>A0ABY6KYL8</accession>
<dbReference type="SMART" id="SM00557">
    <property type="entry name" value="IG_FLMN"/>
    <property type="match status" value="10"/>
</dbReference>
<feature type="repeat" description="Filamin" evidence="3">
    <location>
        <begin position="744"/>
        <end position="813"/>
    </location>
</feature>
<dbReference type="InterPro" id="IPR014756">
    <property type="entry name" value="Ig_E-set"/>
</dbReference>
<feature type="repeat" description="Filamin" evidence="3">
    <location>
        <begin position="590"/>
        <end position="648"/>
    </location>
</feature>
<dbReference type="InterPro" id="IPR044801">
    <property type="entry name" value="Filamin"/>
</dbReference>
<evidence type="ECO:0000256" key="3">
    <source>
        <dbReference type="PROSITE-ProRule" id="PRU00087"/>
    </source>
</evidence>
<feature type="repeat" description="Filamin" evidence="3">
    <location>
        <begin position="816"/>
        <end position="908"/>
    </location>
</feature>
<sequence length="1131" mass="122302">MLPDYHDFSIAIDTPSGNCLHPQVEMLPTGRGLGVNFVPREIGPHVIRMYVGRTPLVPYCLECVGPPPGTEGKVTANGPGLQQAFLNQPAMFTVDTGEAGEGNLGVTVHGPSQVALHCKDNGDGTCACEYYPVVPGTYTINITYNCKHIPDSPYVVHVGEGQAWLVSAYGKGLQDHGVFINSPTEFTVDARALNKPGDHVQCIINNPNGTRNEAIVKNMNDGTYKVLYTPFLEGSHSHFFPMCPGPHSIDVKYDSQPIPKSPFKVNATKGCNPAKCRAFGPGLEGGVVNQNEEIVCSGPVPKKPEIKDNGDGTYAVTYMPPPENSQCKVKVTYGGQDIQGSTFQMRVKSAVEVRNVKLSGPGLNPAGVPASYPAEFTIDATDAGFAEPQVTVIIVQQECDIQGPDNQPRRAKIVNNNDGTFKASYIPDDVGNYKVIVKYAGQEVPGSPATVKAYPVGQADKCKLRDRVQERIAINEEYCLTVDTQQAGQGQVNCRAAPIPPSNKEPDVDIEVQDNLDGTMSIFYTVKEVGQYKITIKFGGQPIPNGVHNITAVTEDVLRQQTTRVQKMTSTTTQYRSVQLHNVAVPSVGGNITAEVKMPSGKPDKAQVIDNKDGTISIKYEPKEEGLHELHVKYNKEHVQGSPFRFHVDSIASGHVTAFGPGLTHGVAGEQCHFTIFTKDAGAGGLAVAVEGPSKAEITCHDNKDGTVDVTYLPSAPGEYKITIKFADEHIKGGPFTAKITGNEVSLKIQEKDFKTLNASIVSPSGIEEPCFLKKLPNGHLGISFTPREGGEHLVNVKRMGQHINGSPFKINVADREIGDATKVRVTGKGLKEGVTHVDNEIKVNAKDAGFGGLSMSIEGPSKADIHCSDNQDGTLNITYKPTEPGYYIMNLKFADNHVPGSPFPIKVTGQGSNLQRENIKKQREAVPVTDIGSKCQLTFQMPGTTSYDMSARVTSPSGVTQDAEILDMGNCLYCVTFVPKEIGVHTVSVRYKGVHIPGSPFQFTVGPLRDFGAHRVHAGGPGLERGVDTDNYSTEFTLEVTEAPSGDRLEVGRWVRYKLTVRPPATAAMDLALEIFTRDDWTNAYSPTLALFDIRWAGPLAPADPDLRLFPSAAFPTVVRYLHSLLPVQH</sequence>
<evidence type="ECO:0000256" key="2">
    <source>
        <dbReference type="ARBA" id="ARBA00022737"/>
    </source>
</evidence>
<gene>
    <name evidence="4" type="ORF">LAZ67_11001679</name>
</gene>
<protein>
    <submittedName>
        <fullName evidence="4">Cher</fullName>
    </submittedName>
</protein>
<feature type="repeat" description="Filamin" evidence="3">
    <location>
        <begin position="454"/>
        <end position="552"/>
    </location>
</feature>